<accession>A0A2K8L404</accession>
<dbReference type="OrthoDB" id="9798158at2"/>
<dbReference type="Gene3D" id="3.10.450.530">
    <property type="entry name" value="Ribonuclease toxin, BrnT, of type II toxin-antitoxin system"/>
    <property type="match status" value="1"/>
</dbReference>
<dbReference type="InterPro" id="IPR007460">
    <property type="entry name" value="BrnT_toxin"/>
</dbReference>
<dbReference type="KEGG" id="mfn:Ga0123462_1109"/>
<protein>
    <submittedName>
        <fullName evidence="1">Uncharacterized protein</fullName>
    </submittedName>
</protein>
<keyword evidence="2" id="KW-1185">Reference proteome</keyword>
<sequence length="104" mass="12218">MVDFSLITGFDWDSGNSRKNADKHGVTQEEAEQPFFNQPLIVVLDNAHSSSELRFHALGITDYERRLHITFTLREREKKIRIISARDMHRKERRIYEQASKEAS</sequence>
<evidence type="ECO:0000313" key="1">
    <source>
        <dbReference type="EMBL" id="ATX81973.1"/>
    </source>
</evidence>
<dbReference type="RefSeq" id="WP_100265373.1">
    <property type="nucleotide sequence ID" value="NZ_CP018800.1"/>
</dbReference>
<proteinExistence type="predicted"/>
<dbReference type="Proteomes" id="UP000231637">
    <property type="component" value="Chromosome"/>
</dbReference>
<organism evidence="1 2">
    <name type="scientific">Mariprofundus ferrinatatus</name>
    <dbReference type="NCBI Taxonomy" id="1921087"/>
    <lineage>
        <taxon>Bacteria</taxon>
        <taxon>Pseudomonadati</taxon>
        <taxon>Pseudomonadota</taxon>
        <taxon>Candidatius Mariprofundia</taxon>
        <taxon>Mariprofundales</taxon>
        <taxon>Mariprofundaceae</taxon>
        <taxon>Mariprofundus</taxon>
    </lineage>
</organism>
<name>A0A2K8L404_9PROT</name>
<evidence type="ECO:0000313" key="2">
    <source>
        <dbReference type="Proteomes" id="UP000231637"/>
    </source>
</evidence>
<dbReference type="EMBL" id="CP018800">
    <property type="protein sequence ID" value="ATX81973.1"/>
    <property type="molecule type" value="Genomic_DNA"/>
</dbReference>
<dbReference type="AlphaFoldDB" id="A0A2K8L404"/>
<reference evidence="1 2" key="1">
    <citation type="submission" date="2016-12" db="EMBL/GenBank/DDBJ databases">
        <title>Isolation and genomic insights into novel planktonic Zetaproteobacteria from stratified waters of the Chesapeake Bay.</title>
        <authorList>
            <person name="McAllister S.M."/>
            <person name="Kato S."/>
            <person name="Chan C.S."/>
            <person name="Chiu B.K."/>
            <person name="Field E.K."/>
        </authorList>
    </citation>
    <scope>NUCLEOTIDE SEQUENCE [LARGE SCALE GENOMIC DNA]</scope>
    <source>
        <strain evidence="1 2">CP-8</strain>
    </source>
</reference>
<gene>
    <name evidence="1" type="ORF">Ga0123462_1109</name>
</gene>
<dbReference type="Pfam" id="PF04365">
    <property type="entry name" value="BrnT_toxin"/>
    <property type="match status" value="1"/>
</dbReference>
<dbReference type="InterPro" id="IPR038573">
    <property type="entry name" value="BrnT_sf"/>
</dbReference>